<dbReference type="SUPFAM" id="SSF49344">
    <property type="entry name" value="CBD9-like"/>
    <property type="match status" value="1"/>
</dbReference>
<dbReference type="Gene3D" id="2.60.40.1190">
    <property type="match status" value="1"/>
</dbReference>
<name>A0A6C0GKX8_9BACT</name>
<dbReference type="EMBL" id="CP048222">
    <property type="protein sequence ID" value="QHT68313.1"/>
    <property type="molecule type" value="Genomic_DNA"/>
</dbReference>
<dbReference type="GO" id="GO:0016052">
    <property type="term" value="P:carbohydrate catabolic process"/>
    <property type="evidence" value="ECO:0007669"/>
    <property type="project" value="InterPro"/>
</dbReference>
<accession>A0A6C0GKX8</accession>
<dbReference type="KEGG" id="rhoz:GXP67_17530"/>
<sequence>MQQEYQLRISRTPQPIKIDGELTDSVWNSAEAATNFWEKWPQDKDKAKRQTEVRLAYDNTYLYVAAICYDTSQYIIQTLKRDTKYWDSDGFAIVIDPVNQQTNGFFFGVSPLNVQSEDLLSASSFGDMTFSWDNKWFSATKNHPTFWTVEMAIPFKTLRYKAGSTKWGVNFVRTDMKNNQYSTWTKVPLQFLGTDLGYTGVMIWDDAPGQAKGNISLIPYITGSAVTNHEDGEPTKVKFNAGFDAKVAVTSSLNLDLTVNPDFSQVEVDKQVTNLTRFDIFFPERRTFFLENNDLFTEFGPPPARPFFSRRIGLDRNGQTIPILFGARISGNLGNKWRVGLMNMQTKATADFAAQNYTAFAFNRRIWSRSLIKGYVHNRQNTMSGEVAKKDYSRNAGMEFLYVNKKGDWNGWAGLHLSDKHTYQDKNIYANAGGGYFGRNFTMFIDYYNIGTNYYTDMGFINRIENYDAERDSTIRMGFHQFYSEIEYNIRPEKRKRINNHSINLATSVTLNPDGSANERVNQLNYSIFFQNTSILTFQIDNQDIHLLYPFSFTEKTPFPVGKYSYTFYNLEFLSDTRKSFIFTGIVRAGQFYNGTLQSYVAGITFRRQPWGNFSLDFEQNLLRFPGDYGSTSLFLISPRAEINFSNSVFWTTFLQFNTQRNNFNINSRLQWRFRPMSDFFLVYTDNYFTDPFLRTKNRALVFKLNYWLTI</sequence>
<feature type="domain" description="DUF5916" evidence="2">
    <location>
        <begin position="216"/>
        <end position="615"/>
    </location>
</feature>
<dbReference type="Pfam" id="PF19313">
    <property type="entry name" value="DUF5916"/>
    <property type="match status" value="1"/>
</dbReference>
<keyword evidence="4" id="KW-1185">Reference proteome</keyword>
<dbReference type="GO" id="GO:0004553">
    <property type="term" value="F:hydrolase activity, hydrolyzing O-glycosyl compounds"/>
    <property type="evidence" value="ECO:0007669"/>
    <property type="project" value="InterPro"/>
</dbReference>
<dbReference type="RefSeq" id="WP_162444327.1">
    <property type="nucleotide sequence ID" value="NZ_CP048222.1"/>
</dbReference>
<dbReference type="CDD" id="cd09618">
    <property type="entry name" value="CBM9_like_2"/>
    <property type="match status" value="1"/>
</dbReference>
<evidence type="ECO:0000313" key="4">
    <source>
        <dbReference type="Proteomes" id="UP000480178"/>
    </source>
</evidence>
<evidence type="ECO:0000259" key="2">
    <source>
        <dbReference type="Pfam" id="PF19313"/>
    </source>
</evidence>
<dbReference type="InterPro" id="IPR010502">
    <property type="entry name" value="Carb-bd_dom_fam9"/>
</dbReference>
<dbReference type="Proteomes" id="UP000480178">
    <property type="component" value="Chromosome"/>
</dbReference>
<feature type="domain" description="Carbohydrate-binding" evidence="1">
    <location>
        <begin position="18"/>
        <end position="179"/>
    </location>
</feature>
<dbReference type="Pfam" id="PF06452">
    <property type="entry name" value="CBM9_1"/>
    <property type="match status" value="1"/>
</dbReference>
<gene>
    <name evidence="3" type="ORF">GXP67_17530</name>
</gene>
<evidence type="ECO:0000259" key="1">
    <source>
        <dbReference type="Pfam" id="PF06452"/>
    </source>
</evidence>
<evidence type="ECO:0000313" key="3">
    <source>
        <dbReference type="EMBL" id="QHT68313.1"/>
    </source>
</evidence>
<protein>
    <submittedName>
        <fullName evidence="3">Carbohydrate binding family 9 domain-containing protein</fullName>
    </submittedName>
</protein>
<dbReference type="GO" id="GO:0030246">
    <property type="term" value="F:carbohydrate binding"/>
    <property type="evidence" value="ECO:0007669"/>
    <property type="project" value="InterPro"/>
</dbReference>
<organism evidence="3 4">
    <name type="scientific">Rhodocytophaga rosea</name>
    <dbReference type="NCBI Taxonomy" id="2704465"/>
    <lineage>
        <taxon>Bacteria</taxon>
        <taxon>Pseudomonadati</taxon>
        <taxon>Bacteroidota</taxon>
        <taxon>Cytophagia</taxon>
        <taxon>Cytophagales</taxon>
        <taxon>Rhodocytophagaceae</taxon>
        <taxon>Rhodocytophaga</taxon>
    </lineage>
</organism>
<dbReference type="InterPro" id="IPR045670">
    <property type="entry name" value="DUF5916"/>
</dbReference>
<reference evidence="3 4" key="1">
    <citation type="submission" date="2020-01" db="EMBL/GenBank/DDBJ databases">
        <authorList>
            <person name="Kim M.K."/>
        </authorList>
    </citation>
    <scope>NUCLEOTIDE SEQUENCE [LARGE SCALE GENOMIC DNA]</scope>
    <source>
        <strain evidence="3 4">172606-1</strain>
    </source>
</reference>
<dbReference type="AlphaFoldDB" id="A0A6C0GKX8"/>
<proteinExistence type="predicted"/>